<comment type="caution">
    <text evidence="2">The sequence shown here is derived from an EMBL/GenBank/DDBJ whole genome shotgun (WGS) entry which is preliminary data.</text>
</comment>
<accession>A0ABQ2FC39</accession>
<evidence type="ECO:0000313" key="2">
    <source>
        <dbReference type="EMBL" id="GGK78929.1"/>
    </source>
</evidence>
<feature type="domain" description="UBP-type" evidence="1">
    <location>
        <begin position="3"/>
        <end position="105"/>
    </location>
</feature>
<dbReference type="SUPFAM" id="SSF57850">
    <property type="entry name" value="RING/U-box"/>
    <property type="match status" value="1"/>
</dbReference>
<dbReference type="InterPro" id="IPR001607">
    <property type="entry name" value="Znf_UBP"/>
</dbReference>
<name>A0ABQ2FC39_9MICO</name>
<dbReference type="Gene3D" id="3.30.40.10">
    <property type="entry name" value="Zinc/RING finger domain, C3HC4 (zinc finger)"/>
    <property type="match status" value="1"/>
</dbReference>
<sequence length="105" mass="11610">MSQPCDHVAEAREVTPSANGCEDCLRTGDRWVHLRLCMTCGHVGCCDSSPNKHARAHFHEVGHPLVRSFEPGEDWWWCYADEVVFQVPGAPPAPSWVKGDPAAGR</sequence>
<keyword evidence="3" id="KW-1185">Reference proteome</keyword>
<dbReference type="PROSITE" id="PS50271">
    <property type="entry name" value="ZF_UBP"/>
    <property type="match status" value="1"/>
</dbReference>
<dbReference type="Proteomes" id="UP000662111">
    <property type="component" value="Unassembled WGS sequence"/>
</dbReference>
<reference evidence="3" key="1">
    <citation type="journal article" date="2019" name="Int. J. Syst. Evol. Microbiol.">
        <title>The Global Catalogue of Microorganisms (GCM) 10K type strain sequencing project: providing services to taxonomists for standard genome sequencing and annotation.</title>
        <authorList>
            <consortium name="The Broad Institute Genomics Platform"/>
            <consortium name="The Broad Institute Genome Sequencing Center for Infectious Disease"/>
            <person name="Wu L."/>
            <person name="Ma J."/>
        </authorList>
    </citation>
    <scope>NUCLEOTIDE SEQUENCE [LARGE SCALE GENOMIC DNA]</scope>
    <source>
        <strain evidence="3">CGMCC 1.5362</strain>
    </source>
</reference>
<protein>
    <recommendedName>
        <fullName evidence="1">UBP-type domain-containing protein</fullName>
    </recommendedName>
</protein>
<organism evidence="2 3">
    <name type="scientific">Ornithinimicrobium pekingense</name>
    <dbReference type="NCBI Taxonomy" id="384677"/>
    <lineage>
        <taxon>Bacteria</taxon>
        <taxon>Bacillati</taxon>
        <taxon>Actinomycetota</taxon>
        <taxon>Actinomycetes</taxon>
        <taxon>Micrococcales</taxon>
        <taxon>Ornithinimicrobiaceae</taxon>
        <taxon>Ornithinimicrobium</taxon>
    </lineage>
</organism>
<dbReference type="Pfam" id="PF02148">
    <property type="entry name" value="zf-UBP"/>
    <property type="match status" value="1"/>
</dbReference>
<proteinExistence type="predicted"/>
<evidence type="ECO:0000259" key="1">
    <source>
        <dbReference type="PROSITE" id="PS50271"/>
    </source>
</evidence>
<dbReference type="InterPro" id="IPR013083">
    <property type="entry name" value="Znf_RING/FYVE/PHD"/>
</dbReference>
<dbReference type="EMBL" id="BMLB01000006">
    <property type="protein sequence ID" value="GGK78929.1"/>
    <property type="molecule type" value="Genomic_DNA"/>
</dbReference>
<evidence type="ECO:0000313" key="3">
    <source>
        <dbReference type="Proteomes" id="UP000662111"/>
    </source>
</evidence>
<dbReference type="RefSeq" id="WP_022922195.1">
    <property type="nucleotide sequence ID" value="NZ_BMLB01000006.1"/>
</dbReference>
<gene>
    <name evidence="2" type="ORF">GCM10011509_29320</name>
</gene>